<comment type="similarity">
    <text evidence="2">Belongs to the WAL family.</text>
</comment>
<dbReference type="InterPro" id="IPR028941">
    <property type="entry name" value="WHIM2_dom"/>
</dbReference>
<feature type="compositionally biased region" description="Basic and acidic residues" evidence="19">
    <location>
        <begin position="719"/>
        <end position="731"/>
    </location>
</feature>
<dbReference type="OrthoDB" id="332390at2759"/>
<keyword evidence="8" id="KW-0832">Ubl conjugation</keyword>
<evidence type="ECO:0000256" key="15">
    <source>
        <dbReference type="PROSITE-ProRule" id="PRU00035"/>
    </source>
</evidence>
<dbReference type="EMBL" id="VXAB01000669">
    <property type="protein sequence ID" value="NXJ03809.1"/>
    <property type="molecule type" value="Genomic_DNA"/>
</dbReference>
<dbReference type="PROSITE" id="PS50016">
    <property type="entry name" value="ZF_PHD_2"/>
    <property type="match status" value="1"/>
</dbReference>
<dbReference type="InterPro" id="IPR018359">
    <property type="entry name" value="Bromodomain_CS"/>
</dbReference>
<evidence type="ECO:0000256" key="13">
    <source>
        <dbReference type="ARBA" id="ARBA00023242"/>
    </source>
</evidence>
<keyword evidence="4" id="KW-0597">Phosphoprotein</keyword>
<dbReference type="Pfam" id="PF15612">
    <property type="entry name" value="WHIM1"/>
    <property type="match status" value="1"/>
</dbReference>
<dbReference type="InterPro" id="IPR013083">
    <property type="entry name" value="Znf_RING/FYVE/PHD"/>
</dbReference>
<sequence>FSDFFERTILCNSLVWSCAVTGKPGLTYQEALESEKRARHNLQSFPEALIIPVLYLATLTHRSRLHEICDEIFTYVKDRYFVGETVEVIRNNGARLQCQILEVIPPAHHNGMANGHVSSADGDTIVISDSDDSETHNSSAQNGKKKAIIDPSLFKYKVQPVKKELYESVIVKASQLSRRKHLFSRDRLKLFLKQHCEPHDGVIKTKATSIAKYNLAEQNFSYIFPDDPPTFVFSPASRRRGRPPKRASISHEDNITAKQNTQGNRSKVTKEKTRFQKQKEDMQAMAFEKARLKREKANAIEARKREKEDKEKKKEELKKIVEEERMKKKEEKERLKIQKEKEREKLREEKRKYVEYLKQWSKPREDMECDDLKELPVPMPVKTRLPPEIFGDALMVLEFLYAFGELFDLQDEFPEGVTLLEEALVGNDTEGPLCELLFFFLTAIFQAMAEEEEEVAKDQIADAETKDLTEALDEDADPTKSALSAVATLAAAWPQLHQGCNLKNLDLDSCTLSEILRLHILASGADVTSANAKYRYQKRGGFDATDDACMELRLSNPGLLKKLSSTSVYDLLPGEKMKILHALCGKLLTLVSTRDFIEDSVDVLRQAKQEFRELKAEQHRKEREAAAARIRKRKEERLKEQELKMKEKQEKLKEEEQRNPAVEVSVGKEEEREDLDTSTESKENERKDPEVDTVTEDEEELGPNKKGRRGRRGQNGYKEFTRQEESSEKSEPLTAEDEEALKQEQQKKEKELLEKIQNATACTNITPLGRDRLYRRYWIFPSVPGLFIEEDYSGLTEDMLLPRTSSFQNSVQSCTNEPQVFSKTGESLKSSESTSNVDQDSHTSVVEVPRPVYKPNRWCFYSSREQLDQLLEALNSRGHRESALKETLLQEKNRIYEQLSSFPVEKFHIPDKPQSDIRPLPVRGRMQNAHDASQLSAEKQLEMRLRDFLLDIEDRIYQGTLGAIKVTDRQSWRAALEHGRYEFLNDENKENGIIKTVNEESEEMETDDQDKFIVKDRLIGLKTEAPSAASTSTSTPQPVNNVVHCLASALLQIEQGIERRFLKAPLDASDGGRSYKTVLDRWRESLLSSTSLSQVFLHLSTLDRSVIWSKSILNARCKVCRKKGDAESMVLCDGCDRGYHICCIRPKLKIIPEGDWFCPECRPKQRSRRLSSRQRPSVESDEEMAERIGGGEEEASYDEMRQSEEEDYEEEHEEEDESQEEEEMSPSKHGRPQVKFPLKMRAAKLNNPFSSRNIQRQARYASRSQQNTPKQAVSSSRVTRRGLRKVKSAPPSVTKPTLRLSSRTTRQSQSSLQADVFVELLSPRRRRRGRKNADNTLEDSPSDSLGFRIVDTTDSNERVRKYPVAAPKLSLPVSEPKRRGRKRQSTESSPQTSLNRRSSGRQGGVHELSAFEQLVVELVRHDDSWPFMKLVSKIQVPDYYDIIKKPIALNIIREKVNKCEYKLASEFIEDIELMFSNCFEYNPRNTSEAKAGTRLQAFFHIQAQKLGLPITSHGNVDHAAPVAKKSRI</sequence>
<dbReference type="FunFam" id="3.30.40.10:FF:000300">
    <property type="entry name" value="Bromodomain adjacent to zinc finger domain protein 1A"/>
    <property type="match status" value="1"/>
</dbReference>
<evidence type="ECO:0000313" key="24">
    <source>
        <dbReference type="EMBL" id="NXJ03809.1"/>
    </source>
</evidence>
<evidence type="ECO:0000256" key="7">
    <source>
        <dbReference type="ARBA" id="ARBA00022833"/>
    </source>
</evidence>
<gene>
    <name evidence="24" type="primary">Baz1a</name>
    <name evidence="24" type="ORF">ODOGUJ_R04689</name>
</gene>
<accession>A0A7K9Y4B6</accession>
<dbReference type="CDD" id="cd15627">
    <property type="entry name" value="PHD_BAZ1A"/>
    <property type="match status" value="1"/>
</dbReference>
<evidence type="ECO:0000259" key="21">
    <source>
        <dbReference type="PROSITE" id="PS50016"/>
    </source>
</evidence>
<feature type="compositionally biased region" description="Basic and acidic residues" evidence="19">
    <location>
        <begin position="679"/>
        <end position="690"/>
    </location>
</feature>
<dbReference type="InterPro" id="IPR011011">
    <property type="entry name" value="Znf_FYVE_PHD"/>
</dbReference>
<feature type="domain" description="Bromo" evidence="20">
    <location>
        <begin position="1419"/>
        <end position="1489"/>
    </location>
</feature>
<feature type="non-terminal residue" evidence="24">
    <location>
        <position position="1"/>
    </location>
</feature>
<keyword evidence="6 16" id="KW-0863">Zinc-finger</keyword>
<dbReference type="PROSITE" id="PS00633">
    <property type="entry name" value="BROMODOMAIN_1"/>
    <property type="match status" value="1"/>
</dbReference>
<feature type="region of interest" description="Disordered" evidence="19">
    <location>
        <begin position="1168"/>
        <end position="1233"/>
    </location>
</feature>
<dbReference type="FunFam" id="1.20.920.10:FF:000029">
    <property type="entry name" value="Bromodomain adjacent to zinc finger domain protein 1A"/>
    <property type="match status" value="1"/>
</dbReference>
<dbReference type="Pfam" id="PF15613">
    <property type="entry name" value="WSD"/>
    <property type="match status" value="1"/>
</dbReference>
<dbReference type="Proteomes" id="UP000522663">
    <property type="component" value="Unassembled WGS sequence"/>
</dbReference>
<evidence type="ECO:0000256" key="1">
    <source>
        <dbReference type="ARBA" id="ARBA00004123"/>
    </source>
</evidence>
<keyword evidence="7" id="KW-0862">Zinc</keyword>
<organism evidence="24 25">
    <name type="scientific">Odontophorus gujanensis</name>
    <name type="common">marbled wood quail</name>
    <dbReference type="NCBI Taxonomy" id="886794"/>
    <lineage>
        <taxon>Eukaryota</taxon>
        <taxon>Metazoa</taxon>
        <taxon>Chordata</taxon>
        <taxon>Craniata</taxon>
        <taxon>Vertebrata</taxon>
        <taxon>Euteleostomi</taxon>
        <taxon>Archelosauria</taxon>
        <taxon>Archosauria</taxon>
        <taxon>Dinosauria</taxon>
        <taxon>Saurischia</taxon>
        <taxon>Theropoda</taxon>
        <taxon>Coelurosauria</taxon>
        <taxon>Aves</taxon>
        <taxon>Neognathae</taxon>
        <taxon>Galloanserae</taxon>
        <taxon>Galliformes</taxon>
        <taxon>Odontophoridae</taxon>
        <taxon>Odontophorus</taxon>
    </lineage>
</organism>
<dbReference type="SUPFAM" id="SSF57903">
    <property type="entry name" value="FYVE/PHD zinc finger"/>
    <property type="match status" value="1"/>
</dbReference>
<name>A0A7K9Y4B6_9GALL</name>
<evidence type="ECO:0000256" key="12">
    <source>
        <dbReference type="ARBA" id="ARBA00023163"/>
    </source>
</evidence>
<dbReference type="Gene3D" id="3.30.40.10">
    <property type="entry name" value="Zinc/RING finger domain, C3HC4 (zinc finger)"/>
    <property type="match status" value="1"/>
</dbReference>
<dbReference type="InterPro" id="IPR028942">
    <property type="entry name" value="WHIM1_dom"/>
</dbReference>
<dbReference type="GO" id="GO:0045740">
    <property type="term" value="P:positive regulation of DNA replication"/>
    <property type="evidence" value="ECO:0007669"/>
    <property type="project" value="TreeGrafter"/>
</dbReference>
<dbReference type="GO" id="GO:0005721">
    <property type="term" value="C:pericentric heterochromatin"/>
    <property type="evidence" value="ECO:0007669"/>
    <property type="project" value="UniProtKB-ARBA"/>
</dbReference>
<dbReference type="InterPro" id="IPR036427">
    <property type="entry name" value="Bromodomain-like_sf"/>
</dbReference>
<dbReference type="GO" id="GO:0006355">
    <property type="term" value="P:regulation of DNA-templated transcription"/>
    <property type="evidence" value="ECO:0007669"/>
    <property type="project" value="TreeGrafter"/>
</dbReference>
<dbReference type="InterPro" id="IPR047171">
    <property type="entry name" value="BAZ1A"/>
</dbReference>
<feature type="non-terminal residue" evidence="24">
    <location>
        <position position="1528"/>
    </location>
</feature>
<dbReference type="GO" id="GO:0003677">
    <property type="term" value="F:DNA binding"/>
    <property type="evidence" value="ECO:0007669"/>
    <property type="project" value="TreeGrafter"/>
</dbReference>
<protein>
    <recommendedName>
        <fullName evidence="14">Bromodomain adjacent to zinc finger domain protein 1A</fullName>
    </recommendedName>
</protein>
<dbReference type="InterPro" id="IPR019786">
    <property type="entry name" value="Zinc_finger_PHD-type_CS"/>
</dbReference>
<evidence type="ECO:0000256" key="10">
    <source>
        <dbReference type="ARBA" id="ARBA00023054"/>
    </source>
</evidence>
<dbReference type="GO" id="GO:0031445">
    <property type="term" value="P:regulation of heterochromatin formation"/>
    <property type="evidence" value="ECO:0007669"/>
    <property type="project" value="TreeGrafter"/>
</dbReference>
<keyword evidence="25" id="KW-1185">Reference proteome</keyword>
<evidence type="ECO:0000256" key="18">
    <source>
        <dbReference type="SAM" id="Coils"/>
    </source>
</evidence>
<feature type="compositionally biased region" description="Acidic residues" evidence="19">
    <location>
        <begin position="691"/>
        <end position="701"/>
    </location>
</feature>
<evidence type="ECO:0000259" key="20">
    <source>
        <dbReference type="PROSITE" id="PS50014"/>
    </source>
</evidence>
<dbReference type="InterPro" id="IPR001965">
    <property type="entry name" value="Znf_PHD"/>
</dbReference>
<evidence type="ECO:0000256" key="2">
    <source>
        <dbReference type="ARBA" id="ARBA00007444"/>
    </source>
</evidence>
<feature type="region of interest" description="Disordered" evidence="19">
    <location>
        <begin position="647"/>
        <end position="746"/>
    </location>
</feature>
<dbReference type="PROSITE" id="PS51136">
    <property type="entry name" value="WAC"/>
    <property type="match status" value="1"/>
</dbReference>
<feature type="compositionally biased region" description="Basic and acidic residues" evidence="19">
    <location>
        <begin position="647"/>
        <end position="658"/>
    </location>
</feature>
<feature type="domain" description="PHD-type" evidence="21">
    <location>
        <begin position="1114"/>
        <end position="1164"/>
    </location>
</feature>
<feature type="compositionally biased region" description="Basic residues" evidence="19">
    <location>
        <begin position="1278"/>
        <end position="1287"/>
    </location>
</feature>
<keyword evidence="13 17" id="KW-0539">Nucleus</keyword>
<feature type="coiled-coil region" evidence="18">
    <location>
        <begin position="275"/>
        <end position="359"/>
    </location>
</feature>
<dbReference type="InterPro" id="IPR001487">
    <property type="entry name" value="Bromodomain"/>
</dbReference>
<reference evidence="24 25" key="1">
    <citation type="submission" date="2019-09" db="EMBL/GenBank/DDBJ databases">
        <title>Bird 10,000 Genomes (B10K) Project - Family phase.</title>
        <authorList>
            <person name="Zhang G."/>
        </authorList>
    </citation>
    <scope>NUCLEOTIDE SEQUENCE [LARGE SCALE GENOMIC DNA]</scope>
    <source>
        <strain evidence="24">B10K-DU-001-53</strain>
        <tissue evidence="24">Muscle</tissue>
    </source>
</reference>
<evidence type="ECO:0000313" key="25">
    <source>
        <dbReference type="Proteomes" id="UP000522663"/>
    </source>
</evidence>
<dbReference type="InterPro" id="IPR013136">
    <property type="entry name" value="WSTF_Acf1_Cbp146"/>
</dbReference>
<dbReference type="PANTHER" id="PTHR46510:SF1">
    <property type="entry name" value="BROMODOMAIN ADJACENT TO ZINC FINGER DOMAIN PROTEIN 1A"/>
    <property type="match status" value="1"/>
</dbReference>
<dbReference type="Pfam" id="PF10537">
    <property type="entry name" value="WAC_Acf1_DNA_bd"/>
    <property type="match status" value="1"/>
</dbReference>
<dbReference type="Pfam" id="PF00439">
    <property type="entry name" value="Bromodomain"/>
    <property type="match status" value="1"/>
</dbReference>
<evidence type="ECO:0000256" key="4">
    <source>
        <dbReference type="ARBA" id="ARBA00022553"/>
    </source>
</evidence>
<proteinExistence type="inferred from homology"/>
<keyword evidence="9" id="KW-0805">Transcription regulation</keyword>
<evidence type="ECO:0000259" key="23">
    <source>
        <dbReference type="PROSITE" id="PS51136"/>
    </source>
</evidence>
<dbReference type="Gene3D" id="1.20.920.10">
    <property type="entry name" value="Bromodomain-like"/>
    <property type="match status" value="1"/>
</dbReference>
<evidence type="ECO:0000256" key="6">
    <source>
        <dbReference type="ARBA" id="ARBA00022771"/>
    </source>
</evidence>
<feature type="compositionally biased region" description="Acidic residues" evidence="19">
    <location>
        <begin position="1204"/>
        <end position="1224"/>
    </location>
</feature>
<dbReference type="SMART" id="SM00297">
    <property type="entry name" value="BROMO"/>
    <property type="match status" value="1"/>
</dbReference>
<feature type="region of interest" description="Disordered" evidence="19">
    <location>
        <begin position="822"/>
        <end position="843"/>
    </location>
</feature>
<dbReference type="PRINTS" id="PR00503">
    <property type="entry name" value="BROMODOMAIN"/>
</dbReference>
<evidence type="ECO:0000256" key="19">
    <source>
        <dbReference type="SAM" id="MobiDB-lite"/>
    </source>
</evidence>
<evidence type="ECO:0000256" key="11">
    <source>
        <dbReference type="ARBA" id="ARBA00023117"/>
    </source>
</evidence>
<feature type="region of interest" description="Disordered" evidence="19">
    <location>
        <begin position="1245"/>
        <end position="1404"/>
    </location>
</feature>
<dbReference type="Pfam" id="PF00628">
    <property type="entry name" value="PHD"/>
    <property type="match status" value="1"/>
</dbReference>
<keyword evidence="3" id="KW-1017">Isopeptide bond</keyword>
<dbReference type="PANTHER" id="PTHR46510">
    <property type="entry name" value="BROMODOMAIN ADJACENT TO ZINC FINGER DOMAIN PROTEIN 1A"/>
    <property type="match status" value="1"/>
</dbReference>
<dbReference type="GO" id="GO:0000228">
    <property type="term" value="C:nuclear chromosome"/>
    <property type="evidence" value="ECO:0007669"/>
    <property type="project" value="TreeGrafter"/>
</dbReference>
<dbReference type="InterPro" id="IPR019787">
    <property type="entry name" value="Znf_PHD-finger"/>
</dbReference>
<evidence type="ECO:0000256" key="3">
    <source>
        <dbReference type="ARBA" id="ARBA00022499"/>
    </source>
</evidence>
<feature type="domain" description="WAC" evidence="23">
    <location>
        <begin position="1"/>
        <end position="92"/>
    </location>
</feature>
<feature type="compositionally biased region" description="Low complexity" evidence="19">
    <location>
        <begin position="1255"/>
        <end position="1266"/>
    </location>
</feature>
<evidence type="ECO:0000256" key="16">
    <source>
        <dbReference type="PROSITE-ProRule" id="PRU00146"/>
    </source>
</evidence>
<dbReference type="PROSITE" id="PS01359">
    <property type="entry name" value="ZF_PHD_1"/>
    <property type="match status" value="1"/>
</dbReference>
<evidence type="ECO:0000256" key="5">
    <source>
        <dbReference type="ARBA" id="ARBA00022723"/>
    </source>
</evidence>
<dbReference type="GO" id="GO:0006338">
    <property type="term" value="P:chromatin remodeling"/>
    <property type="evidence" value="ECO:0007669"/>
    <property type="project" value="InterPro"/>
</dbReference>
<keyword evidence="10 18" id="KW-0175">Coiled coil</keyword>
<keyword evidence="12" id="KW-0804">Transcription</keyword>
<dbReference type="InterPro" id="IPR037325">
    <property type="entry name" value="Acf1_Bromo"/>
</dbReference>
<evidence type="ECO:0000256" key="17">
    <source>
        <dbReference type="PROSITE-ProRule" id="PRU00475"/>
    </source>
</evidence>
<keyword evidence="11 15" id="KW-0103">Bromodomain</keyword>
<evidence type="ECO:0000256" key="14">
    <source>
        <dbReference type="ARBA" id="ARBA00068253"/>
    </source>
</evidence>
<dbReference type="SMART" id="SM00571">
    <property type="entry name" value="DDT"/>
    <property type="match status" value="1"/>
</dbReference>
<dbReference type="SMART" id="SM00249">
    <property type="entry name" value="PHD"/>
    <property type="match status" value="1"/>
</dbReference>
<feature type="domain" description="DDT" evidence="22">
    <location>
        <begin position="387"/>
        <end position="450"/>
    </location>
</feature>
<dbReference type="SUPFAM" id="SSF47370">
    <property type="entry name" value="Bromodomain"/>
    <property type="match status" value="1"/>
</dbReference>
<feature type="compositionally biased region" description="Polar residues" evidence="19">
    <location>
        <begin position="1386"/>
        <end position="1397"/>
    </location>
</feature>
<dbReference type="InterPro" id="IPR018501">
    <property type="entry name" value="DDT_dom"/>
</dbReference>
<evidence type="ECO:0000256" key="9">
    <source>
        <dbReference type="ARBA" id="ARBA00023015"/>
    </source>
</evidence>
<dbReference type="CDD" id="cd05504">
    <property type="entry name" value="Bromo_Acf1_like"/>
    <property type="match status" value="1"/>
</dbReference>
<feature type="compositionally biased region" description="Polar residues" evidence="19">
    <location>
        <begin position="1267"/>
        <end position="1277"/>
    </location>
</feature>
<comment type="caution">
    <text evidence="24">The sequence shown here is derived from an EMBL/GenBank/DDBJ whole genome shotgun (WGS) entry which is preliminary data.</text>
</comment>
<feature type="compositionally biased region" description="Low complexity" evidence="19">
    <location>
        <begin position="1297"/>
        <end position="1313"/>
    </location>
</feature>
<evidence type="ECO:0000259" key="22">
    <source>
        <dbReference type="PROSITE" id="PS50827"/>
    </source>
</evidence>
<dbReference type="Pfam" id="PF02791">
    <property type="entry name" value="DDT"/>
    <property type="match status" value="1"/>
</dbReference>
<dbReference type="PROSITE" id="PS50014">
    <property type="entry name" value="BROMODOMAIN_2"/>
    <property type="match status" value="1"/>
</dbReference>
<dbReference type="PROSITE" id="PS50827">
    <property type="entry name" value="DDT"/>
    <property type="match status" value="1"/>
</dbReference>
<comment type="subcellular location">
    <subcellularLocation>
        <location evidence="1 17">Nucleus</location>
    </subcellularLocation>
</comment>
<dbReference type="GO" id="GO:0008270">
    <property type="term" value="F:zinc ion binding"/>
    <property type="evidence" value="ECO:0007669"/>
    <property type="project" value="UniProtKB-KW"/>
</dbReference>
<evidence type="ECO:0000256" key="8">
    <source>
        <dbReference type="ARBA" id="ARBA00022843"/>
    </source>
</evidence>
<keyword evidence="5" id="KW-0479">Metal-binding</keyword>
<dbReference type="GO" id="GO:0008623">
    <property type="term" value="C:CHRAC"/>
    <property type="evidence" value="ECO:0007669"/>
    <property type="project" value="TreeGrafter"/>
</dbReference>